<dbReference type="Pfam" id="PF01022">
    <property type="entry name" value="HTH_5"/>
    <property type="match status" value="1"/>
</dbReference>
<gene>
    <name evidence="2" type="ORF">K9W46_04255</name>
</gene>
<dbReference type="InterPro" id="IPR036390">
    <property type="entry name" value="WH_DNA-bd_sf"/>
</dbReference>
<dbReference type="AlphaFoldDB" id="A0A9Y1FP29"/>
<dbReference type="Proteomes" id="UP001200513">
    <property type="component" value="Chromosome"/>
</dbReference>
<dbReference type="SMART" id="SM00418">
    <property type="entry name" value="HTH_ARSR"/>
    <property type="match status" value="1"/>
</dbReference>
<dbReference type="SUPFAM" id="SSF46785">
    <property type="entry name" value="Winged helix' DNA-binding domain"/>
    <property type="match status" value="1"/>
</dbReference>
<dbReference type="InterPro" id="IPR011991">
    <property type="entry name" value="ArsR-like_HTH"/>
</dbReference>
<name>A0A9Y1FP29_9ARCH</name>
<evidence type="ECO:0000259" key="1">
    <source>
        <dbReference type="PROSITE" id="PS50987"/>
    </source>
</evidence>
<dbReference type="EMBL" id="CP084167">
    <property type="protein sequence ID" value="UJG44397.1"/>
    <property type="molecule type" value="Genomic_DNA"/>
</dbReference>
<protein>
    <submittedName>
        <fullName evidence="2">ArsR family transcriptional regulator</fullName>
    </submittedName>
</protein>
<dbReference type="InterPro" id="IPR036388">
    <property type="entry name" value="WH-like_DNA-bd_sf"/>
</dbReference>
<dbReference type="Gene3D" id="1.10.10.10">
    <property type="entry name" value="Winged helix-like DNA-binding domain superfamily/Winged helix DNA-binding domain"/>
    <property type="match status" value="1"/>
</dbReference>
<feature type="domain" description="HTH arsR-type" evidence="1">
    <location>
        <begin position="1"/>
        <end position="93"/>
    </location>
</feature>
<dbReference type="GO" id="GO:0003700">
    <property type="term" value="F:DNA-binding transcription factor activity"/>
    <property type="evidence" value="ECO:0007669"/>
    <property type="project" value="InterPro"/>
</dbReference>
<dbReference type="PROSITE" id="PS50987">
    <property type="entry name" value="HTH_ARSR_2"/>
    <property type="match status" value="1"/>
</dbReference>
<organism evidence="2">
    <name type="scientific">Candidatus Heimdallarchaeum endolithica</name>
    <dbReference type="NCBI Taxonomy" id="2876572"/>
    <lineage>
        <taxon>Archaea</taxon>
        <taxon>Promethearchaeati</taxon>
        <taxon>Candidatus Heimdallarchaeota</taxon>
        <taxon>Candidatus Heimdallarchaeia (ex Rinke et al. 2021) (nom. nud.)</taxon>
        <taxon>Candidatus Heimdallarchaeales</taxon>
        <taxon>Candidatus Heimdallarchaeaceae</taxon>
        <taxon>Candidatus Heimdallarchaeum</taxon>
    </lineage>
</organism>
<proteinExistence type="predicted"/>
<evidence type="ECO:0000313" key="2">
    <source>
        <dbReference type="EMBL" id="UJG44397.1"/>
    </source>
</evidence>
<dbReference type="CDD" id="cd00090">
    <property type="entry name" value="HTH_ARSR"/>
    <property type="match status" value="1"/>
</dbReference>
<dbReference type="InterPro" id="IPR001845">
    <property type="entry name" value="HTH_ArsR_DNA-bd_dom"/>
</dbReference>
<sequence>MTVFGSLLSTFANLNRKNILELLNVTSSTMTDLAKKLEISNSEVSRHLSMLSEHGFVIKNARDNKYSISAFGRLSLTVVKPLDFIFSHKQFFENHIFTTLEEDFVKTLDSLSDSELIEGTGKVMMNIKQAFDETKERALIITDQMLPFGKEGISCKYLVTPEMVKYSENVPQTVKIEGAAFLNDLPLGLLILDNKKALVFFKNLNNEMDYNYCFIVEDERGLRWVSKIWEFYWKKAKKVL</sequence>
<accession>A0A9Y1FP29</accession>
<reference evidence="2" key="1">
    <citation type="journal article" date="2022" name="Nat. Microbiol.">
        <title>Unique mobile elements and scalable gene flow at the prokaryote-eukaryote boundary revealed by circularized Asgard archaea genomes.</title>
        <authorList>
            <person name="Wu F."/>
            <person name="Speth D.R."/>
            <person name="Philosof A."/>
            <person name="Cremiere A."/>
            <person name="Narayanan A."/>
            <person name="Barco R.A."/>
            <person name="Connon S.A."/>
            <person name="Amend J.P."/>
            <person name="Antoshechkin I.A."/>
            <person name="Orphan V.J."/>
        </authorList>
    </citation>
    <scope>NUCLEOTIDE SEQUENCE</scope>
    <source>
        <strain evidence="2">PR6</strain>
    </source>
</reference>